<name>A0A0N5A7Y5_9BILA</name>
<evidence type="ECO:0000256" key="1">
    <source>
        <dbReference type="ARBA" id="ARBA00019033"/>
    </source>
</evidence>
<dbReference type="STRING" id="451379.A0A0N5A7Y5"/>
<dbReference type="AlphaFoldDB" id="A0A0N5A7Y5"/>
<dbReference type="PANTHER" id="PTHR48407">
    <property type="entry name" value="CRANIOFACIAL DEVELOPMENT PROTEIN 1"/>
    <property type="match status" value="1"/>
</dbReference>
<proteinExistence type="predicted"/>
<feature type="domain" description="BCNT-C" evidence="3">
    <location>
        <begin position="1"/>
        <end position="62"/>
    </location>
</feature>
<dbReference type="Pfam" id="PF07572">
    <property type="entry name" value="BCNT"/>
    <property type="match status" value="1"/>
</dbReference>
<dbReference type="WBParaSite" id="SMUV_0000015701-mRNA-1">
    <property type="protein sequence ID" value="SMUV_0000015701-mRNA-1"/>
    <property type="gene ID" value="SMUV_0000015701"/>
</dbReference>
<keyword evidence="4" id="KW-1185">Reference proteome</keyword>
<dbReference type="InterPro" id="IPR027124">
    <property type="entry name" value="Swc5/CFDP1/2"/>
</dbReference>
<organism evidence="4 5">
    <name type="scientific">Syphacia muris</name>
    <dbReference type="NCBI Taxonomy" id="451379"/>
    <lineage>
        <taxon>Eukaryota</taxon>
        <taxon>Metazoa</taxon>
        <taxon>Ecdysozoa</taxon>
        <taxon>Nematoda</taxon>
        <taxon>Chromadorea</taxon>
        <taxon>Rhabditida</taxon>
        <taxon>Spirurina</taxon>
        <taxon>Oxyuridomorpha</taxon>
        <taxon>Oxyuroidea</taxon>
        <taxon>Oxyuridae</taxon>
        <taxon>Syphacia</taxon>
    </lineage>
</organism>
<evidence type="ECO:0000256" key="2">
    <source>
        <dbReference type="ARBA" id="ARBA00030244"/>
    </source>
</evidence>
<accession>A0A0N5A7Y5</accession>
<evidence type="ECO:0000259" key="3">
    <source>
        <dbReference type="PROSITE" id="PS51279"/>
    </source>
</evidence>
<evidence type="ECO:0000313" key="4">
    <source>
        <dbReference type="Proteomes" id="UP000046393"/>
    </source>
</evidence>
<dbReference type="Proteomes" id="UP000046393">
    <property type="component" value="Unplaced"/>
</dbReference>
<reference evidence="5" key="1">
    <citation type="submission" date="2017-02" db="UniProtKB">
        <authorList>
            <consortium name="WormBaseParasite"/>
        </authorList>
    </citation>
    <scope>IDENTIFICATION</scope>
</reference>
<dbReference type="PANTHER" id="PTHR48407:SF1">
    <property type="entry name" value="CRANIOFACIAL DEVELOPMENT PROTEIN 1"/>
    <property type="match status" value="1"/>
</dbReference>
<protein>
    <recommendedName>
        <fullName evidence="1">Craniofacial development protein 1</fullName>
    </recommendedName>
    <alternativeName>
        <fullName evidence="2">Bucentaur</fullName>
    </alternativeName>
</protein>
<sequence>MSVLDKSQKDWNEFKEQEGIEEDLTTHNRGRDGYLDKVDFLTRADFRQFINERDARALQRNKKL</sequence>
<dbReference type="InterPro" id="IPR011421">
    <property type="entry name" value="BCNT-C"/>
</dbReference>
<dbReference type="PROSITE" id="PS51279">
    <property type="entry name" value="BCNT_C"/>
    <property type="match status" value="1"/>
</dbReference>
<evidence type="ECO:0000313" key="5">
    <source>
        <dbReference type="WBParaSite" id="SMUV_0000015701-mRNA-1"/>
    </source>
</evidence>